<dbReference type="AlphaFoldDB" id="A0A6J6AAT2"/>
<dbReference type="EMBL" id="CAFBMT010000013">
    <property type="protein sequence ID" value="CAB4941756.1"/>
    <property type="molecule type" value="Genomic_DNA"/>
</dbReference>
<evidence type="ECO:0000313" key="6">
    <source>
        <dbReference type="EMBL" id="CAB4847338.1"/>
    </source>
</evidence>
<evidence type="ECO:0000313" key="3">
    <source>
        <dbReference type="EMBL" id="CAB4364679.1"/>
    </source>
</evidence>
<keyword evidence="2" id="KW-0119">Carbohydrate metabolism</keyword>
<gene>
    <name evidence="4" type="ORF">UFOPK2656_02464</name>
    <name evidence="5" type="ORF">UFOPK3099_00108</name>
    <name evidence="6" type="ORF">UFOPK3267_00459</name>
    <name evidence="7" type="ORF">UFOPK3651_02215</name>
    <name evidence="8" type="ORF">UFOPK3931_01046</name>
    <name evidence="3" type="ORF">UFOPK4189_02437</name>
</gene>
<protein>
    <submittedName>
        <fullName evidence="3">Unannotated protein</fullName>
    </submittedName>
</protein>
<dbReference type="EMBL" id="CAFBOL010000020">
    <property type="protein sequence ID" value="CAB4984644.1"/>
    <property type="molecule type" value="Genomic_DNA"/>
</dbReference>
<dbReference type="GO" id="GO:0016861">
    <property type="term" value="F:intramolecular oxidoreductase activity, interconverting aldoses and ketoses"/>
    <property type="evidence" value="ECO:0007669"/>
    <property type="project" value="InterPro"/>
</dbReference>
<evidence type="ECO:0000313" key="8">
    <source>
        <dbReference type="EMBL" id="CAB4984644.1"/>
    </source>
</evidence>
<dbReference type="SUPFAM" id="SSF53743">
    <property type="entry name" value="FucI/AraA N-terminal and middle domains"/>
    <property type="match status" value="1"/>
</dbReference>
<evidence type="ECO:0000256" key="1">
    <source>
        <dbReference type="ARBA" id="ARBA00023235"/>
    </source>
</evidence>
<name>A0A6J6AAT2_9ZZZZ</name>
<dbReference type="GO" id="GO:0005996">
    <property type="term" value="P:monosaccharide metabolic process"/>
    <property type="evidence" value="ECO:0007669"/>
    <property type="project" value="InterPro"/>
</dbReference>
<keyword evidence="1" id="KW-0413">Isomerase</keyword>
<dbReference type="EMBL" id="CAFBIY010000016">
    <property type="protein sequence ID" value="CAB4847338.1"/>
    <property type="molecule type" value="Genomic_DNA"/>
</dbReference>
<dbReference type="PANTHER" id="PTHR36120">
    <property type="entry name" value="FUCOSE ISOMERASE"/>
    <property type="match status" value="1"/>
</dbReference>
<dbReference type="EMBL" id="CAFAAV010000004">
    <property type="protein sequence ID" value="CAB4800804.1"/>
    <property type="molecule type" value="Genomic_DNA"/>
</dbReference>
<reference evidence="3" key="1">
    <citation type="submission" date="2020-05" db="EMBL/GenBank/DDBJ databases">
        <authorList>
            <person name="Chiriac C."/>
            <person name="Salcher M."/>
            <person name="Ghai R."/>
            <person name="Kavagutti S V."/>
        </authorList>
    </citation>
    <scope>NUCLEOTIDE SEQUENCE</scope>
</reference>
<evidence type="ECO:0000313" key="7">
    <source>
        <dbReference type="EMBL" id="CAB4941756.1"/>
    </source>
</evidence>
<evidence type="ECO:0000313" key="4">
    <source>
        <dbReference type="EMBL" id="CAB4735049.1"/>
    </source>
</evidence>
<sequence length="271" mass="28747">MAACGVFPVTAALHGGDVTRRVLQSLRAVFGVPGTQIVERAGAAKTTAPFAVLVITGGVEQQVLDAWHERQALVPGEPLLLLTHPEENSLPAALEVLARVQRDGGRGHIVMLGPDNAHHEFDTAVHALAVWHGLRRARVGMIGAPSEWLVASVPAPEALRRRWGPTLVEVSLPDVMERFEDNIEAPIAVPVRLAARPGAHSPHPADVETAARFEPVLRAVAGERHLDAVAVRCFDLISEAHTSGCLALSSLNDRGIIAGCEGDVASTIAML</sequence>
<dbReference type="EMBL" id="CAESGF010000016">
    <property type="protein sequence ID" value="CAB4364679.1"/>
    <property type="molecule type" value="Genomic_DNA"/>
</dbReference>
<accession>A0A6J6AAT2</accession>
<evidence type="ECO:0000256" key="2">
    <source>
        <dbReference type="ARBA" id="ARBA00023277"/>
    </source>
</evidence>
<dbReference type="EMBL" id="CAEZYF010000018">
    <property type="protein sequence ID" value="CAB4735049.1"/>
    <property type="molecule type" value="Genomic_DNA"/>
</dbReference>
<dbReference type="InterPro" id="IPR009015">
    <property type="entry name" value="Fucose_isomerase_N/cen_sf"/>
</dbReference>
<dbReference type="PANTHER" id="PTHR36120:SF2">
    <property type="entry name" value="FUCOSE ISOMERASE"/>
    <property type="match status" value="1"/>
</dbReference>
<dbReference type="GO" id="GO:0005737">
    <property type="term" value="C:cytoplasm"/>
    <property type="evidence" value="ECO:0007669"/>
    <property type="project" value="InterPro"/>
</dbReference>
<organism evidence="3">
    <name type="scientific">freshwater metagenome</name>
    <dbReference type="NCBI Taxonomy" id="449393"/>
    <lineage>
        <taxon>unclassified sequences</taxon>
        <taxon>metagenomes</taxon>
        <taxon>ecological metagenomes</taxon>
    </lineage>
</organism>
<proteinExistence type="predicted"/>
<evidence type="ECO:0000313" key="5">
    <source>
        <dbReference type="EMBL" id="CAB4800804.1"/>
    </source>
</evidence>